<evidence type="ECO:0000313" key="3">
    <source>
        <dbReference type="EMBL" id="KAK2571342.1"/>
    </source>
</evidence>
<dbReference type="EMBL" id="JARQWQ010000006">
    <property type="protein sequence ID" value="KAK2571342.1"/>
    <property type="molecule type" value="Genomic_DNA"/>
</dbReference>
<feature type="region of interest" description="Disordered" evidence="2">
    <location>
        <begin position="395"/>
        <end position="427"/>
    </location>
</feature>
<dbReference type="Proteomes" id="UP001249851">
    <property type="component" value="Unassembled WGS sequence"/>
</dbReference>
<keyword evidence="4" id="KW-1185">Reference proteome</keyword>
<gene>
    <name evidence="3" type="ORF">P5673_003926</name>
</gene>
<feature type="coiled-coil region" evidence="1">
    <location>
        <begin position="432"/>
        <end position="459"/>
    </location>
</feature>
<sequence>MATNGNKMHVNGRSRQDEASAPIIDDSLIAEDDEGLPLISAVFSLATNEKPEGTPVSGSQLNVSSALLTSPSRTISLESAASLNSTSSVKTVTLTGNGAFSTESTIQSQVLTGSTRLRNNMGKGIVSMTTNDTTNATGLAEDSHRRESGRTVPEAGVSSTSSYGGSIMSGQSAGNVLNLVQVVNNASKVDKPQAILPLTTSTVVSNKSPPLVVLPKGTLTHPAKSGPHFPRQIAMKQPSQANKATSIVLQLNGGEPIPKAINLLSPDGKTVMVLTLNEGGRQLVTPSGTPVTGGKILIPLPSSLSVSSAPLPKQTPLVNKIHPIAPLPVKTDALPSQGPSPSPVITSVTGSVKKPLVVNRVVDSTESSAMESVISQAGSRVPGTSVAAAASNNFVSPFLPSPSPNKRELKGHPSSTSDDEKSIGLSPQEAKIQRLKELIKKQEDAVNKLREKRRVEIERIRDQSLPSKVDDVMLSDNRLKTEIPPLAEQKRPSSPFAVPLPPKKRLKEPDPNLKTVVPKATTDPAVTSYDDAFIPNGDDRAFVQLIGLENVVSNIT</sequence>
<dbReference type="AlphaFoldDB" id="A0AAD9R1F3"/>
<feature type="region of interest" description="Disordered" evidence="2">
    <location>
        <begin position="125"/>
        <end position="163"/>
    </location>
</feature>
<organism evidence="3 4">
    <name type="scientific">Acropora cervicornis</name>
    <name type="common">Staghorn coral</name>
    <dbReference type="NCBI Taxonomy" id="6130"/>
    <lineage>
        <taxon>Eukaryota</taxon>
        <taxon>Metazoa</taxon>
        <taxon>Cnidaria</taxon>
        <taxon>Anthozoa</taxon>
        <taxon>Hexacorallia</taxon>
        <taxon>Scleractinia</taxon>
        <taxon>Astrocoeniina</taxon>
        <taxon>Acroporidae</taxon>
        <taxon>Acropora</taxon>
    </lineage>
</organism>
<name>A0AAD9R1F3_ACRCE</name>
<evidence type="ECO:0000256" key="2">
    <source>
        <dbReference type="SAM" id="MobiDB-lite"/>
    </source>
</evidence>
<protein>
    <submittedName>
        <fullName evidence="3">Uncharacterized protein</fullName>
    </submittedName>
</protein>
<proteinExistence type="predicted"/>
<reference evidence="3" key="1">
    <citation type="journal article" date="2023" name="G3 (Bethesda)">
        <title>Whole genome assembly and annotation of the endangered Caribbean coral Acropora cervicornis.</title>
        <authorList>
            <person name="Selwyn J.D."/>
            <person name="Vollmer S.V."/>
        </authorList>
    </citation>
    <scope>NUCLEOTIDE SEQUENCE</scope>
    <source>
        <strain evidence="3">K2</strain>
    </source>
</reference>
<feature type="compositionally biased region" description="Polar residues" evidence="2">
    <location>
        <begin position="127"/>
        <end position="137"/>
    </location>
</feature>
<keyword evidence="1" id="KW-0175">Coiled coil</keyword>
<evidence type="ECO:0000256" key="1">
    <source>
        <dbReference type="SAM" id="Coils"/>
    </source>
</evidence>
<evidence type="ECO:0000313" key="4">
    <source>
        <dbReference type="Proteomes" id="UP001249851"/>
    </source>
</evidence>
<comment type="caution">
    <text evidence="3">The sequence shown here is derived from an EMBL/GenBank/DDBJ whole genome shotgun (WGS) entry which is preliminary data.</text>
</comment>
<accession>A0AAD9R1F3</accession>
<feature type="region of interest" description="Disordered" evidence="2">
    <location>
        <begin position="489"/>
        <end position="518"/>
    </location>
</feature>
<reference evidence="3" key="2">
    <citation type="journal article" date="2023" name="Science">
        <title>Genomic signatures of disease resistance in endangered staghorn corals.</title>
        <authorList>
            <person name="Vollmer S.V."/>
            <person name="Selwyn J.D."/>
            <person name="Despard B.A."/>
            <person name="Roesel C.L."/>
        </authorList>
    </citation>
    <scope>NUCLEOTIDE SEQUENCE</scope>
    <source>
        <strain evidence="3">K2</strain>
    </source>
</reference>